<sequence length="283" mass="30034">MLLVEALREAAARLGGAGVDRPEVDARLIAGDLLGCPPLEVGLRGREECDASFLERYRALIERRATREPLHYILGAAPFGAGELKVGEGVFIPRPETEILADRAARLLADKKSPVAVDLCAGAGSLATYLAREVEGASVHAVEADPKAVPWLRRNAEPLGVECHEGDARDAGVLSELRGAVDVVVANPPYVPDGAEVAPEVRFDPDVAVYGGPTGVEFTARLLPVALGLLKPGGWFGVEHDDTTAEATRVLLKEAGFVEVGTLRDLAGRERFAVGRRPEEPGD</sequence>
<dbReference type="Proteomes" id="UP000006078">
    <property type="component" value="Unassembled WGS sequence"/>
</dbReference>
<dbReference type="InterPro" id="IPR007848">
    <property type="entry name" value="Small_mtfrase_dom"/>
</dbReference>
<keyword evidence="1 5" id="KW-0489">Methyltransferase</keyword>
<reference evidence="8 11" key="1">
    <citation type="journal article" date="2012" name="J. Bacteriol.">
        <title>Draft Genome Sequence of Turicella otitidis ATCC 51513, Isolated from Middle Ear Fluid from a Child with Otitis Media.</title>
        <authorList>
            <person name="Brinkrolf K."/>
            <person name="Schneider J."/>
            <person name="Knecht M."/>
            <person name="Ruckert C."/>
            <person name="Tauch A."/>
        </authorList>
    </citation>
    <scope>NUCLEOTIDE SEQUENCE [LARGE SCALE GENOMIC DNA]</scope>
    <source>
        <strain evidence="8 11">ATCC 51513</strain>
    </source>
</reference>
<dbReference type="InterPro" id="IPR040758">
    <property type="entry name" value="PrmC_N"/>
</dbReference>
<dbReference type="InterPro" id="IPR002052">
    <property type="entry name" value="DNA_methylase_N6_adenine_CS"/>
</dbReference>
<dbReference type="PANTHER" id="PTHR18895">
    <property type="entry name" value="HEMK METHYLTRANSFERASE"/>
    <property type="match status" value="1"/>
</dbReference>
<evidence type="ECO:0000256" key="5">
    <source>
        <dbReference type="HAMAP-Rule" id="MF_02126"/>
    </source>
</evidence>
<evidence type="ECO:0000256" key="2">
    <source>
        <dbReference type="ARBA" id="ARBA00022679"/>
    </source>
</evidence>
<dbReference type="HAMAP" id="MF_02126">
    <property type="entry name" value="RF_methyltr_PrmC"/>
    <property type="match status" value="1"/>
</dbReference>
<dbReference type="NCBIfam" id="TIGR03534">
    <property type="entry name" value="RF_mod_PrmC"/>
    <property type="match status" value="1"/>
</dbReference>
<evidence type="ECO:0000313" key="11">
    <source>
        <dbReference type="Proteomes" id="UP000011016"/>
    </source>
</evidence>
<dbReference type="EMBL" id="CAJZ01000094">
    <property type="protein sequence ID" value="CCI83350.1"/>
    <property type="molecule type" value="Genomic_DNA"/>
</dbReference>
<feature type="domain" description="Release factor glutamine methyltransferase N-terminal" evidence="7">
    <location>
        <begin position="5"/>
        <end position="75"/>
    </location>
</feature>
<evidence type="ECO:0000259" key="6">
    <source>
        <dbReference type="Pfam" id="PF05175"/>
    </source>
</evidence>
<feature type="binding site" evidence="5">
    <location>
        <position position="187"/>
    </location>
    <ligand>
        <name>S-adenosyl-L-methionine</name>
        <dbReference type="ChEBI" id="CHEBI:59789"/>
    </ligand>
</feature>
<feature type="domain" description="Methyltransferase small" evidence="6">
    <location>
        <begin position="107"/>
        <end position="194"/>
    </location>
</feature>
<comment type="similarity">
    <text evidence="5">Belongs to the protein N5-glutamine methyltransferase family. PrmC subfamily.</text>
</comment>
<gene>
    <name evidence="5" type="primary">prmC</name>
    <name evidence="8" type="ORF">BN46_0614</name>
    <name evidence="9" type="ORF">HMPREF9719_00917</name>
</gene>
<comment type="caution">
    <text evidence="5">Lacks conserved residue(s) required for the propagation of feature annotation.</text>
</comment>
<organism evidence="8 11">
    <name type="scientific">Corynebacterium otitidis ATCC 51513</name>
    <dbReference type="NCBI Taxonomy" id="883169"/>
    <lineage>
        <taxon>Bacteria</taxon>
        <taxon>Bacillati</taxon>
        <taxon>Actinomycetota</taxon>
        <taxon>Actinomycetes</taxon>
        <taxon>Mycobacteriales</taxon>
        <taxon>Corynebacteriaceae</taxon>
        <taxon>Corynebacterium</taxon>
    </lineage>
</organism>
<protein>
    <recommendedName>
        <fullName evidence="5">Release factor glutamine methyltransferase</fullName>
        <shortName evidence="5">RF MTase</shortName>
        <ecNumber evidence="5">2.1.1.297</ecNumber>
    </recommendedName>
    <alternativeName>
        <fullName evidence="5">N5-glutamine methyltransferase PrmC</fullName>
    </alternativeName>
    <alternativeName>
        <fullName evidence="5">Protein-(glutamine-N5) MTase PrmC</fullName>
    </alternativeName>
    <alternativeName>
        <fullName evidence="5">Protein-glutamine N-methyltransferase PrmC</fullName>
    </alternativeName>
</protein>
<evidence type="ECO:0000313" key="10">
    <source>
        <dbReference type="Proteomes" id="UP000006078"/>
    </source>
</evidence>
<comment type="function">
    <text evidence="5">Methylates the class 1 translation termination release factors RF1/PrfA and RF2/PrfB on the glutamine residue of the universally conserved GGQ motif.</text>
</comment>
<reference evidence="9 10" key="2">
    <citation type="submission" date="2012-08" db="EMBL/GenBank/DDBJ databases">
        <title>The Genome Sequence of Turicella otitidis ATCC 51513.</title>
        <authorList>
            <consortium name="The Broad Institute Genome Sequencing Platform"/>
            <person name="Earl A."/>
            <person name="Ward D."/>
            <person name="Feldgarden M."/>
            <person name="Gevers D."/>
            <person name="Huys G."/>
            <person name="Walker B."/>
            <person name="Young S.K."/>
            <person name="Zeng Q."/>
            <person name="Gargeya S."/>
            <person name="Fitzgerald M."/>
            <person name="Haas B."/>
            <person name="Abouelleil A."/>
            <person name="Alvarado L."/>
            <person name="Arachchi H.M."/>
            <person name="Berlin A.M."/>
            <person name="Chapman S.B."/>
            <person name="Goldberg J."/>
            <person name="Griggs A."/>
            <person name="Gujja S."/>
            <person name="Hansen M."/>
            <person name="Howarth C."/>
            <person name="Imamovic A."/>
            <person name="Larimer J."/>
            <person name="McCowen C."/>
            <person name="Montmayeur A."/>
            <person name="Murphy C."/>
            <person name="Neiman D."/>
            <person name="Pearson M."/>
            <person name="Priest M."/>
            <person name="Roberts A."/>
            <person name="Saif S."/>
            <person name="Shea T."/>
            <person name="Sisk P."/>
            <person name="Sykes S."/>
            <person name="Wortman J."/>
            <person name="Nusbaum C."/>
            <person name="Birren B."/>
        </authorList>
    </citation>
    <scope>NUCLEOTIDE SEQUENCE [LARGE SCALE GENOMIC DNA]</scope>
    <source>
        <strain evidence="9 10">ATCC 51513</strain>
    </source>
</reference>
<dbReference type="EC" id="2.1.1.297" evidence="5"/>
<dbReference type="STRING" id="29321.AAV33_01105"/>
<evidence type="ECO:0000313" key="9">
    <source>
        <dbReference type="EMBL" id="EJZ82151.1"/>
    </source>
</evidence>
<dbReference type="GO" id="GO:0032259">
    <property type="term" value="P:methylation"/>
    <property type="evidence" value="ECO:0007669"/>
    <property type="project" value="UniProtKB-KW"/>
</dbReference>
<dbReference type="OrthoDB" id="9800643at2"/>
<dbReference type="InterPro" id="IPR029063">
    <property type="entry name" value="SAM-dependent_MTases_sf"/>
</dbReference>
<dbReference type="InterPro" id="IPR050320">
    <property type="entry name" value="N5-glutamine_MTase"/>
</dbReference>
<dbReference type="GO" id="GO:0003676">
    <property type="term" value="F:nucleic acid binding"/>
    <property type="evidence" value="ECO:0007669"/>
    <property type="project" value="InterPro"/>
</dbReference>
<evidence type="ECO:0000313" key="8">
    <source>
        <dbReference type="EMBL" id="CCI83350.1"/>
    </source>
</evidence>
<dbReference type="NCBIfam" id="TIGR00536">
    <property type="entry name" value="hemK_fam"/>
    <property type="match status" value="1"/>
</dbReference>
<dbReference type="PATRIC" id="fig|883169.3.peg.882"/>
<dbReference type="Proteomes" id="UP000011016">
    <property type="component" value="Unassembled WGS sequence"/>
</dbReference>
<dbReference type="InterPro" id="IPR019874">
    <property type="entry name" value="RF_methyltr_PrmC"/>
</dbReference>
<evidence type="ECO:0000256" key="1">
    <source>
        <dbReference type="ARBA" id="ARBA00022603"/>
    </source>
</evidence>
<dbReference type="Gene3D" id="1.10.8.10">
    <property type="entry name" value="DNA helicase RuvA subunit, C-terminal domain"/>
    <property type="match status" value="1"/>
</dbReference>
<evidence type="ECO:0000256" key="4">
    <source>
        <dbReference type="ARBA" id="ARBA00048391"/>
    </source>
</evidence>
<dbReference type="PROSITE" id="PS00092">
    <property type="entry name" value="N6_MTASE"/>
    <property type="match status" value="1"/>
</dbReference>
<dbReference type="CDD" id="cd02440">
    <property type="entry name" value="AdoMet_MTases"/>
    <property type="match status" value="1"/>
</dbReference>
<keyword evidence="3 5" id="KW-0949">S-adenosyl-L-methionine</keyword>
<accession>I7KJ37</accession>
<dbReference type="SUPFAM" id="SSF53335">
    <property type="entry name" value="S-adenosyl-L-methionine-dependent methyltransferases"/>
    <property type="match status" value="1"/>
</dbReference>
<comment type="caution">
    <text evidence="8">The sequence shown here is derived from an EMBL/GenBank/DDBJ whole genome shotgun (WGS) entry which is preliminary data.</text>
</comment>
<evidence type="ECO:0000256" key="3">
    <source>
        <dbReference type="ARBA" id="ARBA00022691"/>
    </source>
</evidence>
<feature type="binding site" evidence="5">
    <location>
        <begin position="187"/>
        <end position="190"/>
    </location>
    <ligand>
        <name>substrate</name>
    </ligand>
</feature>
<dbReference type="PANTHER" id="PTHR18895:SF74">
    <property type="entry name" value="MTRF1L RELEASE FACTOR GLUTAMINE METHYLTRANSFERASE"/>
    <property type="match status" value="1"/>
</dbReference>
<dbReference type="Pfam" id="PF05175">
    <property type="entry name" value="MTS"/>
    <property type="match status" value="1"/>
</dbReference>
<evidence type="ECO:0000259" key="7">
    <source>
        <dbReference type="Pfam" id="PF17827"/>
    </source>
</evidence>
<keyword evidence="10" id="KW-1185">Reference proteome</keyword>
<dbReference type="AlphaFoldDB" id="I7KJ37"/>
<dbReference type="InterPro" id="IPR004556">
    <property type="entry name" value="HemK-like"/>
</dbReference>
<keyword evidence="2 5" id="KW-0808">Transferase</keyword>
<dbReference type="HOGENOM" id="CLU_018398_4_0_11"/>
<feature type="binding site" evidence="5">
    <location>
        <position position="143"/>
    </location>
    <ligand>
        <name>S-adenosyl-L-methionine</name>
        <dbReference type="ChEBI" id="CHEBI:59789"/>
    </ligand>
</feature>
<dbReference type="Gene3D" id="3.40.50.150">
    <property type="entry name" value="Vaccinia Virus protein VP39"/>
    <property type="match status" value="1"/>
</dbReference>
<proteinExistence type="inferred from homology"/>
<comment type="catalytic activity">
    <reaction evidence="4 5">
        <text>L-glutaminyl-[peptide chain release factor] + S-adenosyl-L-methionine = N(5)-methyl-L-glutaminyl-[peptide chain release factor] + S-adenosyl-L-homocysteine + H(+)</text>
        <dbReference type="Rhea" id="RHEA:42896"/>
        <dbReference type="Rhea" id="RHEA-COMP:10271"/>
        <dbReference type="Rhea" id="RHEA-COMP:10272"/>
        <dbReference type="ChEBI" id="CHEBI:15378"/>
        <dbReference type="ChEBI" id="CHEBI:30011"/>
        <dbReference type="ChEBI" id="CHEBI:57856"/>
        <dbReference type="ChEBI" id="CHEBI:59789"/>
        <dbReference type="ChEBI" id="CHEBI:61891"/>
        <dbReference type="EC" id="2.1.1.297"/>
    </reaction>
</comment>
<dbReference type="Pfam" id="PF17827">
    <property type="entry name" value="PrmC_N"/>
    <property type="match status" value="1"/>
</dbReference>
<dbReference type="EMBL" id="AHAE01000040">
    <property type="protein sequence ID" value="EJZ82151.1"/>
    <property type="molecule type" value="Genomic_DNA"/>
</dbReference>
<dbReference type="eggNOG" id="COG2890">
    <property type="taxonomic scope" value="Bacteria"/>
</dbReference>
<name>I7KJ37_9CORY</name>
<dbReference type="RefSeq" id="WP_004600807.1">
    <property type="nucleotide sequence ID" value="NZ_HF541866.1"/>
</dbReference>
<dbReference type="GO" id="GO:0102559">
    <property type="term" value="F:peptide chain release factor N(5)-glutamine methyltransferase activity"/>
    <property type="evidence" value="ECO:0007669"/>
    <property type="project" value="UniProtKB-EC"/>
</dbReference>